<feature type="compositionally biased region" description="Basic and acidic residues" evidence="2">
    <location>
        <begin position="210"/>
        <end position="220"/>
    </location>
</feature>
<dbReference type="PANTHER" id="PTHR31286:SF99">
    <property type="entry name" value="DUF4283 DOMAIN-CONTAINING PROTEIN"/>
    <property type="match status" value="1"/>
</dbReference>
<dbReference type="GO" id="GO:0003676">
    <property type="term" value="F:nucleic acid binding"/>
    <property type="evidence" value="ECO:0007669"/>
    <property type="project" value="InterPro"/>
</dbReference>
<dbReference type="GO" id="GO:0008270">
    <property type="term" value="F:zinc ion binding"/>
    <property type="evidence" value="ECO:0007669"/>
    <property type="project" value="UniProtKB-KW"/>
</dbReference>
<dbReference type="SUPFAM" id="SSF57756">
    <property type="entry name" value="Retrovirus zinc finger-like domains"/>
    <property type="match status" value="1"/>
</dbReference>
<accession>A0AAV0H5K9</accession>
<dbReference type="Proteomes" id="UP001154282">
    <property type="component" value="Unassembled WGS sequence"/>
</dbReference>
<dbReference type="InterPro" id="IPR036875">
    <property type="entry name" value="Znf_CCHC_sf"/>
</dbReference>
<dbReference type="InterPro" id="IPR001878">
    <property type="entry name" value="Znf_CCHC"/>
</dbReference>
<evidence type="ECO:0000313" key="5">
    <source>
        <dbReference type="Proteomes" id="UP001154282"/>
    </source>
</evidence>
<dbReference type="InterPro" id="IPR040256">
    <property type="entry name" value="At4g02000-like"/>
</dbReference>
<evidence type="ECO:0000256" key="2">
    <source>
        <dbReference type="SAM" id="MobiDB-lite"/>
    </source>
</evidence>
<keyword evidence="1" id="KW-0862">Zinc</keyword>
<feature type="compositionally biased region" description="Basic and acidic residues" evidence="2">
    <location>
        <begin position="167"/>
        <end position="177"/>
    </location>
</feature>
<keyword evidence="5" id="KW-1185">Reference proteome</keyword>
<name>A0AAV0H5K9_9ROSI</name>
<keyword evidence="1" id="KW-0479">Metal-binding</keyword>
<reference evidence="4" key="1">
    <citation type="submission" date="2022-08" db="EMBL/GenBank/DDBJ databases">
        <authorList>
            <person name="Gutierrez-Valencia J."/>
        </authorList>
    </citation>
    <scope>NUCLEOTIDE SEQUENCE</scope>
</reference>
<feature type="compositionally biased region" description="Polar residues" evidence="2">
    <location>
        <begin position="154"/>
        <end position="166"/>
    </location>
</feature>
<evidence type="ECO:0000313" key="4">
    <source>
        <dbReference type="EMBL" id="CAI0380502.1"/>
    </source>
</evidence>
<comment type="caution">
    <text evidence="4">The sequence shown here is derived from an EMBL/GenBank/DDBJ whole genome shotgun (WGS) entry which is preliminary data.</text>
</comment>
<dbReference type="AlphaFoldDB" id="A0AAV0H5K9"/>
<evidence type="ECO:0000259" key="3">
    <source>
        <dbReference type="PROSITE" id="PS50158"/>
    </source>
</evidence>
<feature type="compositionally biased region" description="Basic and acidic residues" evidence="2">
    <location>
        <begin position="141"/>
        <end position="153"/>
    </location>
</feature>
<evidence type="ECO:0000256" key="1">
    <source>
        <dbReference type="PROSITE-ProRule" id="PRU00047"/>
    </source>
</evidence>
<sequence>MIVWVQFPALKIHFYHKEILTSLGNLLGRTICLDFHTLTLQRAKFARIAVEVDLSKPLVPRIWLDDAWQKVEYENLPDVCFECGKIGHSSLLCPKLRLQTPPPILAITGSETPASEAEQGGEESTPGFGPWMLLSRKSRRNSRDPSQKGKLESFSRNANGNMSTKQGKQEVLQKEGGRAAPISPPITPHSPQRASNQDKKGGTRKKHTGEKKEKNQLQLR</sequence>
<organism evidence="4 5">
    <name type="scientific">Linum tenue</name>
    <dbReference type="NCBI Taxonomy" id="586396"/>
    <lineage>
        <taxon>Eukaryota</taxon>
        <taxon>Viridiplantae</taxon>
        <taxon>Streptophyta</taxon>
        <taxon>Embryophyta</taxon>
        <taxon>Tracheophyta</taxon>
        <taxon>Spermatophyta</taxon>
        <taxon>Magnoliopsida</taxon>
        <taxon>eudicotyledons</taxon>
        <taxon>Gunneridae</taxon>
        <taxon>Pentapetalae</taxon>
        <taxon>rosids</taxon>
        <taxon>fabids</taxon>
        <taxon>Malpighiales</taxon>
        <taxon>Linaceae</taxon>
        <taxon>Linum</taxon>
    </lineage>
</organism>
<feature type="domain" description="CCHC-type" evidence="3">
    <location>
        <begin position="80"/>
        <end position="95"/>
    </location>
</feature>
<proteinExistence type="predicted"/>
<gene>
    <name evidence="4" type="ORF">LITE_LOCUS2703</name>
</gene>
<dbReference type="EMBL" id="CAMGYJ010000002">
    <property type="protein sequence ID" value="CAI0380502.1"/>
    <property type="molecule type" value="Genomic_DNA"/>
</dbReference>
<protein>
    <recommendedName>
        <fullName evidence="3">CCHC-type domain-containing protein</fullName>
    </recommendedName>
</protein>
<feature type="region of interest" description="Disordered" evidence="2">
    <location>
        <begin position="105"/>
        <end position="220"/>
    </location>
</feature>
<dbReference type="PANTHER" id="PTHR31286">
    <property type="entry name" value="GLYCINE-RICH CELL WALL STRUCTURAL PROTEIN 1.8-LIKE"/>
    <property type="match status" value="1"/>
</dbReference>
<dbReference type="PROSITE" id="PS50158">
    <property type="entry name" value="ZF_CCHC"/>
    <property type="match status" value="1"/>
</dbReference>
<keyword evidence="1" id="KW-0863">Zinc-finger</keyword>